<sequence>MRHEQILDKGSYSKVSVAAVWPASPLVAPLPTPDLEEPQQPEAFAPTPAAQDVPAAVGGLLVAAYASLIGAFALATVGSAESLYVVTISALFVVTFFTIPRIFLGVEPKAGKRPSFDRFMRDGLETLTGHSTGAATLVQMLIVPVLLTFAALAMGVAAAIIM</sequence>
<feature type="transmembrane region" description="Helical" evidence="1">
    <location>
        <begin position="55"/>
        <end position="76"/>
    </location>
</feature>
<feature type="transmembrane region" description="Helical" evidence="1">
    <location>
        <begin position="137"/>
        <end position="161"/>
    </location>
</feature>
<keyword evidence="1" id="KW-0472">Membrane</keyword>
<feature type="transmembrane region" description="Helical" evidence="1">
    <location>
        <begin position="83"/>
        <end position="104"/>
    </location>
</feature>
<protein>
    <submittedName>
        <fullName evidence="2">Uncharacterized protein</fullName>
    </submittedName>
</protein>
<reference evidence="2 3" key="1">
    <citation type="submission" date="2023-05" db="EMBL/GenBank/DDBJ databases">
        <authorList>
            <person name="Guo Y."/>
        </authorList>
    </citation>
    <scope>NUCLEOTIDE SEQUENCE [LARGE SCALE GENOMIC DNA]</scope>
    <source>
        <strain evidence="2 3">GR2756</strain>
    </source>
</reference>
<keyword evidence="1" id="KW-1133">Transmembrane helix</keyword>
<accession>A0ABU3QA88</accession>
<dbReference type="RefSeq" id="WP_315727004.1">
    <property type="nucleotide sequence ID" value="NZ_JAVUPU010000006.1"/>
</dbReference>
<comment type="caution">
    <text evidence="2">The sequence shown here is derived from an EMBL/GenBank/DDBJ whole genome shotgun (WGS) entry which is preliminary data.</text>
</comment>
<evidence type="ECO:0000256" key="1">
    <source>
        <dbReference type="SAM" id="Phobius"/>
    </source>
</evidence>
<dbReference type="Proteomes" id="UP001259572">
    <property type="component" value="Unassembled WGS sequence"/>
</dbReference>
<evidence type="ECO:0000313" key="3">
    <source>
        <dbReference type="Proteomes" id="UP001259572"/>
    </source>
</evidence>
<gene>
    <name evidence="2" type="ORF">RQX22_13180</name>
</gene>
<dbReference type="EMBL" id="JAVUPU010000006">
    <property type="protein sequence ID" value="MDT9599908.1"/>
    <property type="molecule type" value="Genomic_DNA"/>
</dbReference>
<evidence type="ECO:0000313" key="2">
    <source>
        <dbReference type="EMBL" id="MDT9599908.1"/>
    </source>
</evidence>
<keyword evidence="3" id="KW-1185">Reference proteome</keyword>
<keyword evidence="1" id="KW-0812">Transmembrane</keyword>
<organism evidence="2 3">
    <name type="scientific">Sphingosinicella rhizophila</name>
    <dbReference type="NCBI Taxonomy" id="3050082"/>
    <lineage>
        <taxon>Bacteria</taxon>
        <taxon>Pseudomonadati</taxon>
        <taxon>Pseudomonadota</taxon>
        <taxon>Alphaproteobacteria</taxon>
        <taxon>Sphingomonadales</taxon>
        <taxon>Sphingosinicellaceae</taxon>
        <taxon>Sphingosinicella</taxon>
    </lineage>
</organism>
<proteinExistence type="predicted"/>
<name>A0ABU3QA88_9SPHN</name>